<keyword evidence="2" id="KW-1185">Reference proteome</keyword>
<dbReference type="Proteomes" id="UP000234275">
    <property type="component" value="Unassembled WGS sequence"/>
</dbReference>
<sequence>MNIGELFLAGALKCPMYRLRIVMNFPGLLMFAKTRGMHGLSHFDQKGEKMRDYYKDPWHGRYYAEHEARTDGYLRGKAQKEVRTFIKVKTSLRENGEAEVRVQESEQMVAWLKASPNAPRMLPSRRFHVSQDRHEI</sequence>
<evidence type="ECO:0000313" key="2">
    <source>
        <dbReference type="Proteomes" id="UP000234275"/>
    </source>
</evidence>
<dbReference type="RefSeq" id="XP_024710039.1">
    <property type="nucleotide sequence ID" value="XM_024852723.1"/>
</dbReference>
<gene>
    <name evidence="1" type="ORF">P170DRAFT_470182</name>
</gene>
<dbReference type="GeneID" id="36560421"/>
<accession>A0A2I2GPD5</accession>
<dbReference type="AlphaFoldDB" id="A0A2I2GPD5"/>
<dbReference type="STRING" id="1392250.A0A2I2GPD5"/>
<reference evidence="1 2" key="1">
    <citation type="submission" date="2016-12" db="EMBL/GenBank/DDBJ databases">
        <title>The genomes of Aspergillus section Nigri reveals drivers in fungal speciation.</title>
        <authorList>
            <consortium name="DOE Joint Genome Institute"/>
            <person name="Vesth T.C."/>
            <person name="Nybo J."/>
            <person name="Theobald S."/>
            <person name="Brandl J."/>
            <person name="Frisvad J.C."/>
            <person name="Nielsen K.F."/>
            <person name="Lyhne E.K."/>
            <person name="Kogle M.E."/>
            <person name="Kuo A."/>
            <person name="Riley R."/>
            <person name="Clum A."/>
            <person name="Nolan M."/>
            <person name="Lipzen A."/>
            <person name="Salamov A."/>
            <person name="Henrissat B."/>
            <person name="Wiebenga A."/>
            <person name="De Vries R.P."/>
            <person name="Grigoriev I.V."/>
            <person name="Mortensen U.H."/>
            <person name="Andersen M.R."/>
            <person name="Baker S.E."/>
        </authorList>
    </citation>
    <scope>NUCLEOTIDE SEQUENCE [LARGE SCALE GENOMIC DNA]</scope>
    <source>
        <strain evidence="1 2">IBT 23096</strain>
    </source>
</reference>
<evidence type="ECO:0000313" key="1">
    <source>
        <dbReference type="EMBL" id="PLB54737.1"/>
    </source>
</evidence>
<organism evidence="1 2">
    <name type="scientific">Aspergillus steynii IBT 23096</name>
    <dbReference type="NCBI Taxonomy" id="1392250"/>
    <lineage>
        <taxon>Eukaryota</taxon>
        <taxon>Fungi</taxon>
        <taxon>Dikarya</taxon>
        <taxon>Ascomycota</taxon>
        <taxon>Pezizomycotina</taxon>
        <taxon>Eurotiomycetes</taxon>
        <taxon>Eurotiomycetidae</taxon>
        <taxon>Eurotiales</taxon>
        <taxon>Aspergillaceae</taxon>
        <taxon>Aspergillus</taxon>
        <taxon>Aspergillus subgen. Circumdati</taxon>
    </lineage>
</organism>
<name>A0A2I2GPD5_9EURO</name>
<protein>
    <submittedName>
        <fullName evidence="1">Uncharacterized protein</fullName>
    </submittedName>
</protein>
<dbReference type="OrthoDB" id="3508621at2759"/>
<comment type="caution">
    <text evidence="1">The sequence shown here is derived from an EMBL/GenBank/DDBJ whole genome shotgun (WGS) entry which is preliminary data.</text>
</comment>
<proteinExistence type="predicted"/>
<dbReference type="EMBL" id="MSFO01000001">
    <property type="protein sequence ID" value="PLB54737.1"/>
    <property type="molecule type" value="Genomic_DNA"/>
</dbReference>
<dbReference type="VEuPathDB" id="FungiDB:P170DRAFT_470182"/>